<dbReference type="Proteomes" id="UP000637632">
    <property type="component" value="Unassembled WGS sequence"/>
</dbReference>
<evidence type="ECO:0000313" key="3">
    <source>
        <dbReference type="EMBL" id="MBC3811799.1"/>
    </source>
</evidence>
<keyword evidence="1" id="KW-0732">Signal</keyword>
<evidence type="ECO:0000259" key="2">
    <source>
        <dbReference type="Pfam" id="PF04909"/>
    </source>
</evidence>
<evidence type="ECO:0000313" key="4">
    <source>
        <dbReference type="Proteomes" id="UP000637632"/>
    </source>
</evidence>
<feature type="domain" description="Amidohydrolase-related" evidence="2">
    <location>
        <begin position="154"/>
        <end position="314"/>
    </location>
</feature>
<gene>
    <name evidence="3" type="ORF">H8K26_10130</name>
</gene>
<sequence>MIKRIVLVIAGLSVSVSALAMCESEEKSAKYHGALFDAMAQIDRGMYDQVLAKMDKSGVQGMALFGRLTHKSNGDADVLALKKNFPQKFIIGTPKWFDLRGDVSAMYLRQTLSGLRDGPYQFVGEIMFAHGDKSHGEQTASGERFVSADKPNVLQLMQELQALQAPVMTHWEVYNWNRDWPAFHALYGKFPQLTFIWPHAGFGSAAQVETVLSQHENVIISLSKTEKDQRSLSSEEKSVQLGGAMIDDCGVILPEWRALLDRFPTRFMFATDAHKDFRWDKYGHIVSRWRRILGQLPDEQAQMIAWKNAERVYGKPR</sequence>
<dbReference type="EMBL" id="JACOFT010000003">
    <property type="protein sequence ID" value="MBC3811799.1"/>
    <property type="molecule type" value="Genomic_DNA"/>
</dbReference>
<dbReference type="RefSeq" id="WP_190479259.1">
    <property type="nucleotide sequence ID" value="NZ_JACOFT010000003.1"/>
</dbReference>
<organism evidence="3 4">
    <name type="scientific">Undibacterium aquatile</name>
    <dbReference type="NCBI Taxonomy" id="1537398"/>
    <lineage>
        <taxon>Bacteria</taxon>
        <taxon>Pseudomonadati</taxon>
        <taxon>Pseudomonadota</taxon>
        <taxon>Betaproteobacteria</taxon>
        <taxon>Burkholderiales</taxon>
        <taxon>Oxalobacteraceae</taxon>
        <taxon>Undibacterium</taxon>
    </lineage>
</organism>
<name>A0ABR6XHM2_9BURK</name>
<dbReference type="SUPFAM" id="SSF51556">
    <property type="entry name" value="Metallo-dependent hydrolases"/>
    <property type="match status" value="1"/>
</dbReference>
<reference evidence="3 4" key="1">
    <citation type="submission" date="2020-08" db="EMBL/GenBank/DDBJ databases">
        <title>Novel species isolated from subtropical streams in China.</title>
        <authorList>
            <person name="Lu H."/>
        </authorList>
    </citation>
    <scope>NUCLEOTIDE SEQUENCE [LARGE SCALE GENOMIC DNA]</scope>
    <source>
        <strain evidence="3 4">CCTCC AB 2015119</strain>
    </source>
</reference>
<dbReference type="Gene3D" id="3.20.20.140">
    <property type="entry name" value="Metal-dependent hydrolases"/>
    <property type="match status" value="1"/>
</dbReference>
<evidence type="ECO:0000256" key="1">
    <source>
        <dbReference type="SAM" id="SignalP"/>
    </source>
</evidence>
<dbReference type="InterPro" id="IPR032466">
    <property type="entry name" value="Metal_Hydrolase"/>
</dbReference>
<dbReference type="Pfam" id="PF04909">
    <property type="entry name" value="Amidohydro_2"/>
    <property type="match status" value="1"/>
</dbReference>
<comment type="caution">
    <text evidence="3">The sequence shown here is derived from an EMBL/GenBank/DDBJ whole genome shotgun (WGS) entry which is preliminary data.</text>
</comment>
<accession>A0ABR6XHM2</accession>
<keyword evidence="4" id="KW-1185">Reference proteome</keyword>
<feature type="signal peptide" evidence="1">
    <location>
        <begin position="1"/>
        <end position="20"/>
    </location>
</feature>
<proteinExistence type="predicted"/>
<protein>
    <submittedName>
        <fullName evidence="3">Amidohydrolase family protein</fullName>
    </submittedName>
</protein>
<dbReference type="InterPro" id="IPR006680">
    <property type="entry name" value="Amidohydro-rel"/>
</dbReference>
<feature type="chain" id="PRO_5046186359" evidence="1">
    <location>
        <begin position="21"/>
        <end position="317"/>
    </location>
</feature>